<evidence type="ECO:0000259" key="2">
    <source>
        <dbReference type="Pfam" id="PF14588"/>
    </source>
</evidence>
<sequence length="218" mass="22370">MPSAVVLALGSVTAVAATSCAVSLRRQSRASSRSGARVRSVRVAAASCPEIEALQVVPGWHPEGTPEERVVQLGLELGGRVATNPAGVFYPAVLVGDIAYVSGQVPRNTDGTCILGKCGADLSDEAAVEAARVVGITMLATMRQQFGSLDNIVRIVKVNGFVNCTAEFTAQPAVVNGLANLFIDVFGPAGKSSRSAVGCSGLPLGIPVEAEAVVQLRV</sequence>
<organism evidence="3">
    <name type="scientific">Mantoniella antarctica</name>
    <dbReference type="NCBI Taxonomy" id="81844"/>
    <lineage>
        <taxon>Eukaryota</taxon>
        <taxon>Viridiplantae</taxon>
        <taxon>Chlorophyta</taxon>
        <taxon>Mamiellophyceae</taxon>
        <taxon>Mamiellales</taxon>
        <taxon>Mamiellaceae</taxon>
        <taxon>Mantoniella</taxon>
    </lineage>
</organism>
<dbReference type="PANTHER" id="PTHR43760:SF1">
    <property type="entry name" value="ENDORIBONUCLEASE L-PSP_CHORISMATE MUTASE-LIKE DOMAIN-CONTAINING PROTEIN"/>
    <property type="match status" value="1"/>
</dbReference>
<feature type="chain" id="PRO_5031309254" description="Endoribonuclease L-PSP/chorismate mutase-like domain-containing protein" evidence="1">
    <location>
        <begin position="18"/>
        <end position="218"/>
    </location>
</feature>
<proteinExistence type="predicted"/>
<dbReference type="AlphaFoldDB" id="A0A7S0X9W7"/>
<reference evidence="3" key="1">
    <citation type="submission" date="2021-01" db="EMBL/GenBank/DDBJ databases">
        <authorList>
            <person name="Corre E."/>
            <person name="Pelletier E."/>
            <person name="Niang G."/>
            <person name="Scheremetjew M."/>
            <person name="Finn R."/>
            <person name="Kale V."/>
            <person name="Holt S."/>
            <person name="Cochrane G."/>
            <person name="Meng A."/>
            <person name="Brown T."/>
            <person name="Cohen L."/>
        </authorList>
    </citation>
    <scope>NUCLEOTIDE SEQUENCE</scope>
    <source>
        <strain evidence="3">SL-175</strain>
    </source>
</reference>
<dbReference type="InterPro" id="IPR013813">
    <property type="entry name" value="Endoribo_LPSP/chorism_mut-like"/>
</dbReference>
<dbReference type="EMBL" id="HBFC01022102">
    <property type="protein sequence ID" value="CAD8710557.1"/>
    <property type="molecule type" value="Transcribed_RNA"/>
</dbReference>
<protein>
    <recommendedName>
        <fullName evidence="2">Endoribonuclease L-PSP/chorismate mutase-like domain-containing protein</fullName>
    </recommendedName>
</protein>
<dbReference type="InterPro" id="IPR035959">
    <property type="entry name" value="RutC-like_sf"/>
</dbReference>
<dbReference type="CDD" id="cd02199">
    <property type="entry name" value="YjgF_YER057c_UK114_like_1"/>
    <property type="match status" value="1"/>
</dbReference>
<gene>
    <name evidence="3" type="ORF">MANT1106_LOCUS13243</name>
</gene>
<feature type="signal peptide" evidence="1">
    <location>
        <begin position="1"/>
        <end position="17"/>
    </location>
</feature>
<name>A0A7S0X9W7_9CHLO</name>
<dbReference type="Pfam" id="PF14588">
    <property type="entry name" value="YjgF_endoribonc"/>
    <property type="match status" value="1"/>
</dbReference>
<dbReference type="Gene3D" id="3.30.1330.40">
    <property type="entry name" value="RutC-like"/>
    <property type="match status" value="1"/>
</dbReference>
<dbReference type="SUPFAM" id="SSF55298">
    <property type="entry name" value="YjgF-like"/>
    <property type="match status" value="1"/>
</dbReference>
<keyword evidence="1" id="KW-0732">Signal</keyword>
<accession>A0A7S0X9W7</accession>
<evidence type="ECO:0000313" key="3">
    <source>
        <dbReference type="EMBL" id="CAD8710557.1"/>
    </source>
</evidence>
<feature type="domain" description="Endoribonuclease L-PSP/chorismate mutase-like" evidence="2">
    <location>
        <begin position="67"/>
        <end position="203"/>
    </location>
</feature>
<evidence type="ECO:0000256" key="1">
    <source>
        <dbReference type="SAM" id="SignalP"/>
    </source>
</evidence>
<dbReference type="PANTHER" id="PTHR43760">
    <property type="entry name" value="ENDORIBONUCLEASE-RELATED"/>
    <property type="match status" value="1"/>
</dbReference>